<accession>A0ABW1ATZ0</accession>
<dbReference type="InterPro" id="IPR036465">
    <property type="entry name" value="vWFA_dom_sf"/>
</dbReference>
<dbReference type="PANTHER" id="PTHR43473">
    <property type="entry name" value="MAGNESIUM-CHELATASE SUBUNIT CHLD, CHLOROPLASTIC"/>
    <property type="match status" value="1"/>
</dbReference>
<dbReference type="PANTHER" id="PTHR43473:SF2">
    <property type="entry name" value="MAGNESIUM-CHELATASE SUBUNIT CHLD, CHLOROPLASTIC"/>
    <property type="match status" value="1"/>
</dbReference>
<keyword evidence="4" id="KW-1185">Reference proteome</keyword>
<dbReference type="Gene3D" id="3.40.50.410">
    <property type="entry name" value="von Willebrand factor, type A domain"/>
    <property type="match status" value="1"/>
</dbReference>
<dbReference type="Pfam" id="PF13519">
    <property type="entry name" value="VWA_2"/>
    <property type="match status" value="1"/>
</dbReference>
<feature type="domain" description="VWFA" evidence="2">
    <location>
        <begin position="91"/>
        <end position="187"/>
    </location>
</feature>
<evidence type="ECO:0000313" key="4">
    <source>
        <dbReference type="Proteomes" id="UP001595974"/>
    </source>
</evidence>
<feature type="compositionally biased region" description="Low complexity" evidence="1">
    <location>
        <begin position="28"/>
        <end position="39"/>
    </location>
</feature>
<dbReference type="InterPro" id="IPR002035">
    <property type="entry name" value="VWF_A"/>
</dbReference>
<evidence type="ECO:0000313" key="3">
    <source>
        <dbReference type="EMBL" id="MFC5770773.1"/>
    </source>
</evidence>
<feature type="region of interest" description="Disordered" evidence="1">
    <location>
        <begin position="26"/>
        <end position="53"/>
    </location>
</feature>
<gene>
    <name evidence="3" type="ORF">ACFPTN_15445</name>
</gene>
<reference evidence="4" key="1">
    <citation type="journal article" date="2019" name="Int. J. Syst. Evol. Microbiol.">
        <title>The Global Catalogue of Microorganisms (GCM) 10K type strain sequencing project: providing services to taxonomists for standard genome sequencing and annotation.</title>
        <authorList>
            <consortium name="The Broad Institute Genomics Platform"/>
            <consortium name="The Broad Institute Genome Sequencing Center for Infectious Disease"/>
            <person name="Wu L."/>
            <person name="Ma J."/>
        </authorList>
    </citation>
    <scope>NUCLEOTIDE SEQUENCE [LARGE SCALE GENOMIC DNA]</scope>
    <source>
        <strain evidence="4">SHR3</strain>
    </source>
</reference>
<protein>
    <submittedName>
        <fullName evidence="3">VWA domain-containing protein</fullName>
    </submittedName>
</protein>
<dbReference type="Proteomes" id="UP001595974">
    <property type="component" value="Unassembled WGS sequence"/>
</dbReference>
<dbReference type="SUPFAM" id="SSF53300">
    <property type="entry name" value="vWA-like"/>
    <property type="match status" value="1"/>
</dbReference>
<name>A0ABW1ATZ0_9RHOO</name>
<dbReference type="EMBL" id="JBHSOG010000060">
    <property type="protein sequence ID" value="MFC5770773.1"/>
    <property type="molecule type" value="Genomic_DNA"/>
</dbReference>
<organism evidence="3 4">
    <name type="scientific">Thauera sinica</name>
    <dbReference type="NCBI Taxonomy" id="2665146"/>
    <lineage>
        <taxon>Bacteria</taxon>
        <taxon>Pseudomonadati</taxon>
        <taxon>Pseudomonadota</taxon>
        <taxon>Betaproteobacteria</taxon>
        <taxon>Rhodocyclales</taxon>
        <taxon>Zoogloeaceae</taxon>
        <taxon>Thauera</taxon>
    </lineage>
</organism>
<dbReference type="RefSeq" id="WP_232516560.1">
    <property type="nucleotide sequence ID" value="NZ_JBHSOG010000060.1"/>
</dbReference>
<sequence>MGRTAAAGRTHPGRQEREAAACKKVLTRPAAPGRGAAGRVGNPSRKGRPARLPGLRIDWPRTLAAKGTARLGRGHLRHRPPPAGSATLHCLLLDCSASMLRGRRLALAKGLLLAWTSRIYRRREALAVIGFAGSTAHVLQPPRKAVAFNEGWIAAIAGGGGTPAASAVALADRLLAQHRRRTPGGRIALWLLSDARFAELPPRPLHADHCTVIDFDDGPAALGRARRLAHAWDADCVSARSLAAAGGR</sequence>
<evidence type="ECO:0000259" key="2">
    <source>
        <dbReference type="Pfam" id="PF13519"/>
    </source>
</evidence>
<evidence type="ECO:0000256" key="1">
    <source>
        <dbReference type="SAM" id="MobiDB-lite"/>
    </source>
</evidence>
<comment type="caution">
    <text evidence="3">The sequence shown here is derived from an EMBL/GenBank/DDBJ whole genome shotgun (WGS) entry which is preliminary data.</text>
</comment>
<proteinExistence type="predicted"/>